<gene>
    <name evidence="2" type="ORF">RND81_03G230600</name>
</gene>
<feature type="compositionally biased region" description="Polar residues" evidence="1">
    <location>
        <begin position="54"/>
        <end position="70"/>
    </location>
</feature>
<dbReference type="EMBL" id="JBDFQZ010000003">
    <property type="protein sequence ID" value="KAK9743302.1"/>
    <property type="molecule type" value="Genomic_DNA"/>
</dbReference>
<organism evidence="2 3">
    <name type="scientific">Saponaria officinalis</name>
    <name type="common">Common soapwort</name>
    <name type="synonym">Lychnis saponaria</name>
    <dbReference type="NCBI Taxonomy" id="3572"/>
    <lineage>
        <taxon>Eukaryota</taxon>
        <taxon>Viridiplantae</taxon>
        <taxon>Streptophyta</taxon>
        <taxon>Embryophyta</taxon>
        <taxon>Tracheophyta</taxon>
        <taxon>Spermatophyta</taxon>
        <taxon>Magnoliopsida</taxon>
        <taxon>eudicotyledons</taxon>
        <taxon>Gunneridae</taxon>
        <taxon>Pentapetalae</taxon>
        <taxon>Caryophyllales</taxon>
        <taxon>Caryophyllaceae</taxon>
        <taxon>Caryophylleae</taxon>
        <taxon>Saponaria</taxon>
    </lineage>
</organism>
<reference evidence="2" key="1">
    <citation type="submission" date="2024-03" db="EMBL/GenBank/DDBJ databases">
        <title>WGS assembly of Saponaria officinalis var. Norfolk2.</title>
        <authorList>
            <person name="Jenkins J."/>
            <person name="Shu S."/>
            <person name="Grimwood J."/>
            <person name="Barry K."/>
            <person name="Goodstein D."/>
            <person name="Schmutz J."/>
            <person name="Leebens-Mack J."/>
            <person name="Osbourn A."/>
        </authorList>
    </citation>
    <scope>NUCLEOTIDE SEQUENCE [LARGE SCALE GENOMIC DNA]</scope>
    <source>
        <strain evidence="2">JIC</strain>
    </source>
</reference>
<accession>A0AAW1MBC9</accession>
<evidence type="ECO:0000313" key="3">
    <source>
        <dbReference type="Proteomes" id="UP001443914"/>
    </source>
</evidence>
<evidence type="ECO:0000313" key="2">
    <source>
        <dbReference type="EMBL" id="KAK9743302.1"/>
    </source>
</evidence>
<protein>
    <submittedName>
        <fullName evidence="2">Uncharacterized protein</fullName>
    </submittedName>
</protein>
<proteinExistence type="predicted"/>
<dbReference type="Proteomes" id="UP001443914">
    <property type="component" value="Unassembled WGS sequence"/>
</dbReference>
<feature type="compositionally biased region" description="Low complexity" evidence="1">
    <location>
        <begin position="1"/>
        <end position="53"/>
    </location>
</feature>
<name>A0AAW1MBC9_SAPOF</name>
<comment type="caution">
    <text evidence="2">The sequence shown here is derived from an EMBL/GenBank/DDBJ whole genome shotgun (WGS) entry which is preliminary data.</text>
</comment>
<evidence type="ECO:0000256" key="1">
    <source>
        <dbReference type="SAM" id="MobiDB-lite"/>
    </source>
</evidence>
<sequence length="193" mass="21210">MNSINNNKNVTKNNPTKKCSSISHRTPSFSSTSSFTSTNSSSSSSSSSFRSSSLEQNYSQPSTLSTSSGVPFSWETIPGIPKKIDPSRKKLPHGKNYLPLPPPVSTTTTPNKNFNQKKHYIARSDPFFDALVECSKGGDEESNNNNNNKSLSRRFGLVNMSCKKSSCVAQSLVFLPRSGLRRISYDVLKKSND</sequence>
<dbReference type="PANTHER" id="PTHR33696">
    <property type="entry name" value="T22J18.15-RELATED"/>
    <property type="match status" value="1"/>
</dbReference>
<feature type="region of interest" description="Disordered" evidence="1">
    <location>
        <begin position="1"/>
        <end position="112"/>
    </location>
</feature>
<dbReference type="AlphaFoldDB" id="A0AAW1MBC9"/>
<keyword evidence="3" id="KW-1185">Reference proteome</keyword>
<dbReference type="PANTHER" id="PTHR33696:SF1">
    <property type="entry name" value="T22J18.15"/>
    <property type="match status" value="1"/>
</dbReference>